<feature type="region of interest" description="Disordered" evidence="7">
    <location>
        <begin position="81"/>
        <end position="104"/>
    </location>
</feature>
<feature type="region of interest" description="Disordered" evidence="7">
    <location>
        <begin position="1223"/>
        <end position="1250"/>
    </location>
</feature>
<protein>
    <submittedName>
        <fullName evidence="10">Uncharacterized protein</fullName>
    </submittedName>
</protein>
<dbReference type="PROSITE" id="PS50297">
    <property type="entry name" value="ANK_REP_REGION"/>
    <property type="match status" value="1"/>
</dbReference>
<accession>A0A9Q0EVH4</accession>
<feature type="compositionally biased region" description="Polar residues" evidence="7">
    <location>
        <begin position="1746"/>
        <end position="1761"/>
    </location>
</feature>
<dbReference type="Pfam" id="PF00023">
    <property type="entry name" value="Ank"/>
    <property type="match status" value="1"/>
</dbReference>
<evidence type="ECO:0000259" key="9">
    <source>
        <dbReference type="Pfam" id="PF21712"/>
    </source>
</evidence>
<feature type="domain" description="Condensin complex subunit 1 C-terminal" evidence="8">
    <location>
        <begin position="854"/>
        <end position="961"/>
    </location>
</feature>
<evidence type="ECO:0000313" key="10">
    <source>
        <dbReference type="EMBL" id="KAJ3614271.1"/>
    </source>
</evidence>
<feature type="compositionally biased region" description="Polar residues" evidence="7">
    <location>
        <begin position="1478"/>
        <end position="1490"/>
    </location>
</feature>
<feature type="compositionally biased region" description="Basic and acidic residues" evidence="7">
    <location>
        <begin position="1689"/>
        <end position="1699"/>
    </location>
</feature>
<keyword evidence="4 6" id="KW-0040">ANK repeat</keyword>
<dbReference type="FunFam" id="1.25.10.10:FF:000345">
    <property type="entry name" value="Condensin-2 complex subunit D3"/>
    <property type="match status" value="1"/>
</dbReference>
<dbReference type="SUPFAM" id="SSF50044">
    <property type="entry name" value="SH3-domain"/>
    <property type="match status" value="1"/>
</dbReference>
<dbReference type="InterPro" id="IPR032682">
    <property type="entry name" value="Cnd1_C"/>
</dbReference>
<evidence type="ECO:0000256" key="6">
    <source>
        <dbReference type="PROSITE-ProRule" id="PRU00023"/>
    </source>
</evidence>
<organism evidence="10 11">
    <name type="scientific">Muraenolepis orangiensis</name>
    <name type="common">Patagonian moray cod</name>
    <dbReference type="NCBI Taxonomy" id="630683"/>
    <lineage>
        <taxon>Eukaryota</taxon>
        <taxon>Metazoa</taxon>
        <taxon>Chordata</taxon>
        <taxon>Craniata</taxon>
        <taxon>Vertebrata</taxon>
        <taxon>Euteleostomi</taxon>
        <taxon>Actinopterygii</taxon>
        <taxon>Neopterygii</taxon>
        <taxon>Teleostei</taxon>
        <taxon>Neoteleostei</taxon>
        <taxon>Acanthomorphata</taxon>
        <taxon>Zeiogadaria</taxon>
        <taxon>Gadariae</taxon>
        <taxon>Gadiformes</taxon>
        <taxon>Muraenolepidoidei</taxon>
        <taxon>Muraenolepididae</taxon>
        <taxon>Muraenolepis</taxon>
    </lineage>
</organism>
<dbReference type="InterPro" id="IPR002110">
    <property type="entry name" value="Ankyrin_rpt"/>
</dbReference>
<feature type="compositionally biased region" description="Polar residues" evidence="7">
    <location>
        <begin position="342"/>
        <end position="366"/>
    </location>
</feature>
<dbReference type="SUPFAM" id="SSF48403">
    <property type="entry name" value="Ankyrin repeat"/>
    <property type="match status" value="1"/>
</dbReference>
<evidence type="ECO:0000256" key="2">
    <source>
        <dbReference type="ARBA" id="ARBA00022703"/>
    </source>
</evidence>
<dbReference type="PANTHER" id="PTHR24131:SF16">
    <property type="entry name" value="TUMOR PROTEIN P53 BINDING PROTEIN, 2 ISOFORM X1"/>
    <property type="match status" value="1"/>
</dbReference>
<feature type="region of interest" description="Disordered" evidence="7">
    <location>
        <begin position="1454"/>
        <end position="1528"/>
    </location>
</feature>
<proteinExistence type="predicted"/>
<evidence type="ECO:0000256" key="3">
    <source>
        <dbReference type="ARBA" id="ARBA00022737"/>
    </source>
</evidence>
<reference evidence="10" key="1">
    <citation type="submission" date="2022-07" db="EMBL/GenBank/DDBJ databases">
        <title>Chromosome-level genome of Muraenolepis orangiensis.</title>
        <authorList>
            <person name="Kim J."/>
        </authorList>
    </citation>
    <scope>NUCLEOTIDE SEQUENCE</scope>
    <source>
        <strain evidence="10">KU_S4_2022</strain>
        <tissue evidence="10">Muscle</tissue>
    </source>
</reference>
<dbReference type="InterPro" id="IPR048945">
    <property type="entry name" value="RASSF8/10_RA"/>
</dbReference>
<dbReference type="InterPro" id="IPR036770">
    <property type="entry name" value="Ankyrin_rpt-contain_sf"/>
</dbReference>
<feature type="compositionally biased region" description="Basic and acidic residues" evidence="7">
    <location>
        <begin position="89"/>
        <end position="99"/>
    </location>
</feature>
<feature type="region of interest" description="Disordered" evidence="7">
    <location>
        <begin position="1629"/>
        <end position="1716"/>
    </location>
</feature>
<feature type="compositionally biased region" description="Polar residues" evidence="7">
    <location>
        <begin position="1633"/>
        <end position="1644"/>
    </location>
</feature>
<keyword evidence="3" id="KW-0677">Repeat</keyword>
<feature type="region of interest" description="Disordered" evidence="7">
    <location>
        <begin position="1734"/>
        <end position="1761"/>
    </location>
</feature>
<evidence type="ECO:0000259" key="8">
    <source>
        <dbReference type="Pfam" id="PF12717"/>
    </source>
</evidence>
<feature type="compositionally biased region" description="Polar residues" evidence="7">
    <location>
        <begin position="385"/>
        <end position="397"/>
    </location>
</feature>
<feature type="compositionally biased region" description="Basic and acidic residues" evidence="7">
    <location>
        <begin position="1495"/>
        <end position="1505"/>
    </location>
</feature>
<keyword evidence="5" id="KW-0539">Nucleus</keyword>
<evidence type="ECO:0000256" key="5">
    <source>
        <dbReference type="ARBA" id="ARBA00023242"/>
    </source>
</evidence>
<dbReference type="SUPFAM" id="SSF48371">
    <property type="entry name" value="ARM repeat"/>
    <property type="match status" value="1"/>
</dbReference>
<dbReference type="Proteomes" id="UP001148018">
    <property type="component" value="Unassembled WGS sequence"/>
</dbReference>
<feature type="domain" description="Ras association" evidence="9">
    <location>
        <begin position="1163"/>
        <end position="1195"/>
    </location>
</feature>
<feature type="compositionally biased region" description="Basic residues" evidence="7">
    <location>
        <begin position="1700"/>
        <end position="1713"/>
    </location>
</feature>
<keyword evidence="2" id="KW-0053">Apoptosis</keyword>
<dbReference type="Pfam" id="PF12717">
    <property type="entry name" value="Cnd1"/>
    <property type="match status" value="1"/>
</dbReference>
<comment type="caution">
    <text evidence="10">The sequence shown here is derived from an EMBL/GenBank/DDBJ whole genome shotgun (WGS) entry which is preliminary data.</text>
</comment>
<dbReference type="InterPro" id="IPR016024">
    <property type="entry name" value="ARM-type_fold"/>
</dbReference>
<dbReference type="OrthoDB" id="10263978at2759"/>
<dbReference type="Gene3D" id="1.25.10.10">
    <property type="entry name" value="Leucine-rich Repeat Variant"/>
    <property type="match status" value="1"/>
</dbReference>
<dbReference type="PANTHER" id="PTHR24131">
    <property type="entry name" value="APOPTOSIS-STIMULATING OF P53 PROTEIN"/>
    <property type="match status" value="1"/>
</dbReference>
<dbReference type="GO" id="GO:0002039">
    <property type="term" value="F:p53 binding"/>
    <property type="evidence" value="ECO:0007669"/>
    <property type="project" value="InterPro"/>
</dbReference>
<sequence length="1891" mass="212431">MLGCIGIVPRTLVALLGYLVVKGRSRAATAPQRTTALQAGSFYLILLSGSRGTESTFSQMFHRVLFDTCLDLPTHCWPQDTAKKRKRDANKGAKADGMRSKPSRRPQDLVAIKNKVVFLVQNLLRLLKTFSLKDQEDSATNCTKIFIKLVYFEPVKELLTFSAQRDVSRVTNLPELAFCGLRLLLSPFHGDQKKALCDVFHQLLFVILMMGRERNTSIVLSQTVTAAQEMKEATLPFVNILLQHICFKMVEKCEFRCHGAQAVGALVSLLPNNDYASFIMWLSDYSRQSKVTPPPPPPRHFKITPPTTTTSSTQTVQGNTTQTLQGNGTHLHPDTPRHSKITAPTSTQTLQGNTSTTQTLQGNSTHLHPDTLKVTPPPPRHSKITAPTSTQTLQGNTTHHHHHHRDTPRHAKVTPPSTPPPRHSKVAHRMFAGDVVMVLLKQPERASVEGTNVFLSHHYLVHSLLFHRQADCAPMVRGHALTCLAKVLELSSLNASQALLDLFSASEENLACLMRHAADPKTSVRKSALQATLSLLKFGVIPMTTENLSILSDRCRDPALSVKKKALQCLVEMLTAQPRSDLVQRAWLSGIVPALVDAESTVQENALEALDKTLLRQVKDYSPECYFDGLQRLAWDLLGLLCYECHNLSCYFRQAFGVWFQQNKFSMSFCSNLLSHTKSDHAAGAWMLLANVASCTPNLPLKPVIQAWDHMVSVVGDVSENFNKDTRARIVDDLMSWLKSMELSLKVMSAAMETLFQLGRSENMKQTRAFLDRHCGSLELMVKHLHLLGVASLHSPAHVGEKAILLLELFSLPTKIRAHGVITLGRVCLQREDLARKYMPAFARELEVGTEVAVRNNLVVVMCDLCVRFTNVVDCYIPSISSRLQDDEQVIREQTLVMLTNLLQEEFIRWKSLLFFRFVAMLVDPIPAIASLCEYCLVHRLLKKTPLMFSQHFIECIFHFNGYSKHKAKSSIKQTDRGATCFSLQGDSNREKQCFADKELLLDDDGEQILRETFAILSLKELKLRVAAAQDSEEDQHNEAQTALHTAHKKVFSKVQKKAFIENTAPIISTLKIMLEQKHSPLIKDLMAYLQVATQDLACKVTELFPENEQLVLEMNFLQERQHPANLKLPRDDHRLHSSLALTDSPGTDGFRSQISSGDTFLESAERVVSDCERMQDVLQRWGQQREELRYILRHQLPPGSHANMLHANILCYILRHLQPPVGSSSDDDQRFSKTASENQERRLHSLRQQEQQEVQRCEQERLLQLRENAQTQEAKLKRVRAVRTQVEEKRLSNSKLVEEVEQMSGLFQQKQRELLVAVARVEELNQQLQTMRSRAEPAPPSPAHSSQLDLLYKELQMRSRLNQEQGSRLQQHRETLTRRNMEVSSMERRVTELRQRLWKKKAALHTKENTPVLDSQPPHLSVPTRVAAVGPYIPSCGPQGPPVPPRQEVLVKTSYPDSTSPDQTPLIPPPRPAKPSSGFQTTKSSSTLPCMSAHHSDTDDHLGSEYRPPVPSRTTTDPQVKMAAPPVPCKPRLLAPYSTRTFPGKTRASACHHNTLPLHHKQDKTPAAAVRPFTPDMPVATPPAFKKPQTLATSSIYSMYTSHAKTGHTKTLPRSQARVYGKPLLLAGGGQQLDSVHSGSSLSDGEEVEPPAEASSTAEGLEPSERSAPRPLSPTKLLPFLSQHSHRHPGDGDPDCPRRRLRLAPRPLKKRSSVTELEGPAVPHIQKLLYQRTTSKQEEKPEVSTEVTTLPPSKRSNLRQAGSDRLHHGMRVRFNPLALLLDSSLEGEYDLVQRVIYDVEDPSTPNDEGITALHNAVCAGHSEIVKFLVQFGFLYGVQEKMGVMNRGWVYCLWDQKAQQDDDLSVQEGEGLLVLRKEEEWWIKPRQRTLA</sequence>
<feature type="compositionally biased region" description="Basic residues" evidence="7">
    <location>
        <begin position="398"/>
        <end position="412"/>
    </location>
</feature>
<feature type="compositionally biased region" description="Low complexity" evidence="7">
    <location>
        <begin position="304"/>
        <end position="329"/>
    </location>
</feature>
<evidence type="ECO:0000256" key="4">
    <source>
        <dbReference type="ARBA" id="ARBA00023043"/>
    </source>
</evidence>
<feature type="region of interest" description="Disordered" evidence="7">
    <location>
        <begin position="1556"/>
        <end position="1587"/>
    </location>
</feature>
<name>A0A9Q0EVH4_9TELE</name>
<dbReference type="InterPro" id="IPR036028">
    <property type="entry name" value="SH3-like_dom_sf"/>
</dbReference>
<evidence type="ECO:0000256" key="1">
    <source>
        <dbReference type="ARBA" id="ARBA00004123"/>
    </source>
</evidence>
<dbReference type="GO" id="GO:0005634">
    <property type="term" value="C:nucleus"/>
    <property type="evidence" value="ECO:0007669"/>
    <property type="project" value="UniProtKB-SubCell"/>
</dbReference>
<keyword evidence="11" id="KW-1185">Reference proteome</keyword>
<dbReference type="EMBL" id="JANIIK010000034">
    <property type="protein sequence ID" value="KAJ3614271.1"/>
    <property type="molecule type" value="Genomic_DNA"/>
</dbReference>
<feature type="region of interest" description="Disordered" evidence="7">
    <location>
        <begin position="287"/>
        <end position="424"/>
    </location>
</feature>
<evidence type="ECO:0000313" key="11">
    <source>
        <dbReference type="Proteomes" id="UP001148018"/>
    </source>
</evidence>
<dbReference type="Pfam" id="PF21712">
    <property type="entry name" value="RASSF8-10_RA"/>
    <property type="match status" value="1"/>
</dbReference>
<dbReference type="InterPro" id="IPR011989">
    <property type="entry name" value="ARM-like"/>
</dbReference>
<dbReference type="Gene3D" id="1.25.40.20">
    <property type="entry name" value="Ankyrin repeat-containing domain"/>
    <property type="match status" value="2"/>
</dbReference>
<dbReference type="InterPro" id="IPR047163">
    <property type="entry name" value="ASPP1/2"/>
</dbReference>
<dbReference type="GO" id="GO:0006915">
    <property type="term" value="P:apoptotic process"/>
    <property type="evidence" value="ECO:0007669"/>
    <property type="project" value="UniProtKB-KW"/>
</dbReference>
<feature type="repeat" description="ANK" evidence="6">
    <location>
        <begin position="1809"/>
        <end position="1841"/>
    </location>
</feature>
<dbReference type="PROSITE" id="PS50088">
    <property type="entry name" value="ANK_REPEAT"/>
    <property type="match status" value="1"/>
</dbReference>
<evidence type="ECO:0000256" key="7">
    <source>
        <dbReference type="SAM" id="MobiDB-lite"/>
    </source>
</evidence>
<comment type="subcellular location">
    <subcellularLocation>
        <location evidence="1">Nucleus</location>
    </subcellularLocation>
</comment>
<gene>
    <name evidence="10" type="ORF">NHX12_017845</name>
</gene>
<dbReference type="GO" id="GO:0042981">
    <property type="term" value="P:regulation of apoptotic process"/>
    <property type="evidence" value="ECO:0007669"/>
    <property type="project" value="InterPro"/>
</dbReference>